<comment type="caution">
    <text evidence="1">The sequence shown here is derived from an EMBL/GenBank/DDBJ whole genome shotgun (WGS) entry which is preliminary data.</text>
</comment>
<dbReference type="AlphaFoldDB" id="A0A226X0C0"/>
<accession>A0A226X0C0</accession>
<proteinExistence type="predicted"/>
<evidence type="ECO:0000313" key="2">
    <source>
        <dbReference type="Proteomes" id="UP000214720"/>
    </source>
</evidence>
<dbReference type="EMBL" id="MTHB01000111">
    <property type="protein sequence ID" value="OXC76885.1"/>
    <property type="molecule type" value="Genomic_DNA"/>
</dbReference>
<protein>
    <submittedName>
        <fullName evidence="1">Uncharacterized protein</fullName>
    </submittedName>
</protein>
<evidence type="ECO:0000313" key="1">
    <source>
        <dbReference type="EMBL" id="OXC76885.1"/>
    </source>
</evidence>
<gene>
    <name evidence="1" type="ORF">BSU04_19890</name>
</gene>
<organism evidence="1 2">
    <name type="scientific">Caballeronia sordidicola</name>
    <name type="common">Burkholderia sordidicola</name>
    <dbReference type="NCBI Taxonomy" id="196367"/>
    <lineage>
        <taxon>Bacteria</taxon>
        <taxon>Pseudomonadati</taxon>
        <taxon>Pseudomonadota</taxon>
        <taxon>Betaproteobacteria</taxon>
        <taxon>Burkholderiales</taxon>
        <taxon>Burkholderiaceae</taxon>
        <taxon>Caballeronia</taxon>
    </lineage>
</organism>
<name>A0A226X0C0_CABSO</name>
<dbReference type="Proteomes" id="UP000214720">
    <property type="component" value="Unassembled WGS sequence"/>
</dbReference>
<reference evidence="2" key="1">
    <citation type="submission" date="2017-01" db="EMBL/GenBank/DDBJ databases">
        <title>Genome Analysis of Deinococcus marmoris KOPRI26562.</title>
        <authorList>
            <person name="Kim J.H."/>
            <person name="Oh H.-M."/>
        </authorList>
    </citation>
    <scope>NUCLEOTIDE SEQUENCE [LARGE SCALE GENOMIC DNA]</scope>
    <source>
        <strain evidence="2">PAMC 26633</strain>
    </source>
</reference>
<sequence length="45" mass="5287">MKMEATEEREAWVDDSNAWSLTTDVPWCIQHHSRVRTAASKKWPT</sequence>